<feature type="transmembrane region" description="Helical" evidence="2">
    <location>
        <begin position="142"/>
        <end position="163"/>
    </location>
</feature>
<keyword evidence="2" id="KW-0812">Transmembrane</keyword>
<dbReference type="AlphaFoldDB" id="A0A976NXS1"/>
<feature type="compositionally biased region" description="Polar residues" evidence="1">
    <location>
        <begin position="34"/>
        <end position="59"/>
    </location>
</feature>
<evidence type="ECO:0000313" key="5">
    <source>
        <dbReference type="Proteomes" id="UP000294530"/>
    </source>
</evidence>
<keyword evidence="2" id="KW-0472">Membrane</keyword>
<keyword evidence="5" id="KW-1185">Reference proteome</keyword>
<feature type="chain" id="PRO_5037609561" evidence="3">
    <location>
        <begin position="23"/>
        <end position="199"/>
    </location>
</feature>
<evidence type="ECO:0000256" key="3">
    <source>
        <dbReference type="SAM" id="SignalP"/>
    </source>
</evidence>
<keyword evidence="2" id="KW-1133">Transmembrane helix</keyword>
<feature type="compositionally biased region" description="Polar residues" evidence="1">
    <location>
        <begin position="126"/>
        <end position="142"/>
    </location>
</feature>
<evidence type="ECO:0000256" key="1">
    <source>
        <dbReference type="SAM" id="MobiDB-lite"/>
    </source>
</evidence>
<sequence>MFRKLAVCTAVLGAVLSNEALAMRQGGPSMVSPGGNNQDENSFRPTPLATTPTASNPTPDNHFKDCNPNFPKDIGETDAPIPAVTLPETTSAPPPPPPVTPTMAPSVIQTDALATKNDGIADESSAHQANTQSGTASTSHTGSFVGVGVVGLIAAVAMVGTVASRMKKAREADAALATPGDSNIHIEIRRTPTGGSTIL</sequence>
<comment type="caution">
    <text evidence="4">The sequence shown here is derived from an EMBL/GenBank/DDBJ whole genome shotgun (WGS) entry which is preliminary data.</text>
</comment>
<evidence type="ECO:0000256" key="2">
    <source>
        <dbReference type="SAM" id="Phobius"/>
    </source>
</evidence>
<feature type="region of interest" description="Disordered" evidence="1">
    <location>
        <begin position="26"/>
        <end position="104"/>
    </location>
</feature>
<feature type="region of interest" description="Disordered" evidence="1">
    <location>
        <begin position="120"/>
        <end position="142"/>
    </location>
</feature>
<organism evidence="4 5">
    <name type="scientific">Bremia lactucae</name>
    <name type="common">Lettuce downy mildew</name>
    <dbReference type="NCBI Taxonomy" id="4779"/>
    <lineage>
        <taxon>Eukaryota</taxon>
        <taxon>Sar</taxon>
        <taxon>Stramenopiles</taxon>
        <taxon>Oomycota</taxon>
        <taxon>Peronosporomycetes</taxon>
        <taxon>Peronosporales</taxon>
        <taxon>Peronosporaceae</taxon>
        <taxon>Bremia</taxon>
    </lineage>
</organism>
<dbReference type="Proteomes" id="UP000294530">
    <property type="component" value="Unassembled WGS sequence"/>
</dbReference>
<name>A0A976NXS1_BRELC</name>
<protein>
    <submittedName>
        <fullName evidence="4">Uncharacterized protein</fullName>
    </submittedName>
</protein>
<dbReference type="RefSeq" id="XP_067821316.1">
    <property type="nucleotide sequence ID" value="XM_067959854.1"/>
</dbReference>
<proteinExistence type="predicted"/>
<dbReference type="KEGG" id="blac:94345525"/>
<accession>A0A976NXS1</accession>
<feature type="signal peptide" evidence="3">
    <location>
        <begin position="1"/>
        <end position="22"/>
    </location>
</feature>
<reference evidence="4 5" key="1">
    <citation type="journal article" date="2021" name="Genome Biol.">
        <title>AFLAP: assembly-free linkage analysis pipeline using k-mers from genome sequencing data.</title>
        <authorList>
            <person name="Fletcher K."/>
            <person name="Zhang L."/>
            <person name="Gil J."/>
            <person name="Han R."/>
            <person name="Cavanaugh K."/>
            <person name="Michelmore R."/>
        </authorList>
    </citation>
    <scope>NUCLEOTIDE SEQUENCE [LARGE SCALE GENOMIC DNA]</scope>
    <source>
        <strain evidence="4 5">SF5</strain>
    </source>
</reference>
<evidence type="ECO:0000313" key="4">
    <source>
        <dbReference type="EMBL" id="TDH71817.1"/>
    </source>
</evidence>
<dbReference type="OrthoDB" id="168394at2759"/>
<keyword evidence="3" id="KW-0732">Signal</keyword>
<dbReference type="GeneID" id="94345525"/>
<dbReference type="EMBL" id="SHOA02000015">
    <property type="protein sequence ID" value="TDH71817.1"/>
    <property type="molecule type" value="Genomic_DNA"/>
</dbReference>
<gene>
    <name evidence="4" type="ORF">CCR75_001753</name>
</gene>